<organism evidence="2 3">
    <name type="scientific">Kitasatospora xanthocidica</name>
    <dbReference type="NCBI Taxonomy" id="83382"/>
    <lineage>
        <taxon>Bacteria</taxon>
        <taxon>Bacillati</taxon>
        <taxon>Actinomycetota</taxon>
        <taxon>Actinomycetes</taxon>
        <taxon>Kitasatosporales</taxon>
        <taxon>Streptomycetaceae</taxon>
        <taxon>Kitasatospora</taxon>
    </lineage>
</organism>
<sequence length="65" mass="7152">MWPACGHEDPTGARPGPGAGRCIRLRGHRERADGTGPLIHHDGVHEWEQHPDQPWWAELGLGDNG</sequence>
<name>A0A372ZVG0_9ACTN</name>
<reference evidence="2 3" key="1">
    <citation type="submission" date="2018-08" db="EMBL/GenBank/DDBJ databases">
        <title>Diversity &amp; Physiological Properties of Lignin-Decomposing Actinobacteria from Soil.</title>
        <authorList>
            <person name="Roh S.G."/>
            <person name="Kim S.B."/>
        </authorList>
    </citation>
    <scope>NUCLEOTIDE SEQUENCE [LARGE SCALE GENOMIC DNA]</scope>
    <source>
        <strain evidence="2 3">MMS17-GH009</strain>
    </source>
</reference>
<dbReference type="AlphaFoldDB" id="A0A372ZVG0"/>
<evidence type="ECO:0000313" key="2">
    <source>
        <dbReference type="EMBL" id="RGD59422.1"/>
    </source>
</evidence>
<protein>
    <submittedName>
        <fullName evidence="2">Uncharacterized protein</fullName>
    </submittedName>
</protein>
<accession>A0A372ZVG0</accession>
<evidence type="ECO:0000256" key="1">
    <source>
        <dbReference type="SAM" id="MobiDB-lite"/>
    </source>
</evidence>
<gene>
    <name evidence="2" type="ORF">DR950_17925</name>
</gene>
<feature type="region of interest" description="Disordered" evidence="1">
    <location>
        <begin position="1"/>
        <end position="20"/>
    </location>
</feature>
<dbReference type="Proteomes" id="UP000263377">
    <property type="component" value="Unassembled WGS sequence"/>
</dbReference>
<feature type="compositionally biased region" description="Basic and acidic residues" evidence="1">
    <location>
        <begin position="1"/>
        <end position="11"/>
    </location>
</feature>
<comment type="caution">
    <text evidence="2">The sequence shown here is derived from an EMBL/GenBank/DDBJ whole genome shotgun (WGS) entry which is preliminary data.</text>
</comment>
<dbReference type="EMBL" id="QVIG01000001">
    <property type="protein sequence ID" value="RGD59422.1"/>
    <property type="molecule type" value="Genomic_DNA"/>
</dbReference>
<proteinExistence type="predicted"/>
<evidence type="ECO:0000313" key="3">
    <source>
        <dbReference type="Proteomes" id="UP000263377"/>
    </source>
</evidence>
<keyword evidence="3" id="KW-1185">Reference proteome</keyword>